<protein>
    <recommendedName>
        <fullName evidence="2">histidine kinase</fullName>
        <ecNumber evidence="2">2.7.13.3</ecNumber>
    </recommendedName>
</protein>
<dbReference type="PANTHER" id="PTHR24421:SF10">
    <property type="entry name" value="NITRATE_NITRITE SENSOR PROTEIN NARQ"/>
    <property type="match status" value="1"/>
</dbReference>
<dbReference type="AlphaFoldDB" id="A0A094QAS3"/>
<organism evidence="10">
    <name type="scientific">freshwater metagenome</name>
    <dbReference type="NCBI Taxonomy" id="449393"/>
    <lineage>
        <taxon>unclassified sequences</taxon>
        <taxon>metagenomes</taxon>
        <taxon>ecological metagenomes</taxon>
    </lineage>
</organism>
<dbReference type="Pfam" id="PF02518">
    <property type="entry name" value="HATPase_c"/>
    <property type="match status" value="1"/>
</dbReference>
<dbReference type="InterPro" id="IPR036890">
    <property type="entry name" value="HATPase_C_sf"/>
</dbReference>
<keyword evidence="3" id="KW-0597">Phosphoprotein</keyword>
<feature type="domain" description="Signal transduction histidine kinase subgroup 3 dimerisation and phosphoacceptor" evidence="9">
    <location>
        <begin position="6"/>
        <end position="69"/>
    </location>
</feature>
<evidence type="ECO:0000256" key="7">
    <source>
        <dbReference type="ARBA" id="ARBA00022840"/>
    </source>
</evidence>
<comment type="caution">
    <text evidence="10">The sequence shown here is derived from an EMBL/GenBank/DDBJ whole genome shotgun (WGS) entry which is preliminary data.</text>
</comment>
<evidence type="ECO:0000313" key="10">
    <source>
        <dbReference type="EMBL" id="KGA20457.1"/>
    </source>
</evidence>
<dbReference type="GO" id="GO:0000155">
    <property type="term" value="F:phosphorelay sensor kinase activity"/>
    <property type="evidence" value="ECO:0007669"/>
    <property type="project" value="InterPro"/>
</dbReference>
<evidence type="ECO:0000256" key="1">
    <source>
        <dbReference type="ARBA" id="ARBA00000085"/>
    </source>
</evidence>
<feature type="domain" description="Histidine kinase/HSP90-like ATPase" evidence="8">
    <location>
        <begin position="105"/>
        <end position="185"/>
    </location>
</feature>
<evidence type="ECO:0000259" key="8">
    <source>
        <dbReference type="Pfam" id="PF02518"/>
    </source>
</evidence>
<gene>
    <name evidence="10" type="ORF">GM50_1870</name>
</gene>
<accession>A0A094QAS3</accession>
<proteinExistence type="predicted"/>
<dbReference type="GO" id="GO:0016020">
    <property type="term" value="C:membrane"/>
    <property type="evidence" value="ECO:0007669"/>
    <property type="project" value="InterPro"/>
</dbReference>
<keyword evidence="6" id="KW-0418">Kinase</keyword>
<evidence type="ECO:0000256" key="6">
    <source>
        <dbReference type="ARBA" id="ARBA00022777"/>
    </source>
</evidence>
<evidence type="ECO:0000256" key="5">
    <source>
        <dbReference type="ARBA" id="ARBA00022741"/>
    </source>
</evidence>
<reference evidence="10" key="1">
    <citation type="submission" date="2014-05" db="EMBL/GenBank/DDBJ databases">
        <title>Key roles for freshwater Actinobacteria revealed by deep metagenomic sequencing.</title>
        <authorList>
            <person name="Ghai R."/>
            <person name="Mizuno C.M."/>
            <person name="Picazo A."/>
            <person name="Camacho A."/>
            <person name="Rodriguez-Valera F."/>
        </authorList>
    </citation>
    <scope>NUCLEOTIDE SEQUENCE</scope>
</reference>
<dbReference type="Gene3D" id="3.30.565.10">
    <property type="entry name" value="Histidine kinase-like ATPase, C-terminal domain"/>
    <property type="match status" value="1"/>
</dbReference>
<dbReference type="InterPro" id="IPR003594">
    <property type="entry name" value="HATPase_dom"/>
</dbReference>
<evidence type="ECO:0000256" key="2">
    <source>
        <dbReference type="ARBA" id="ARBA00012438"/>
    </source>
</evidence>
<dbReference type="CDD" id="cd16917">
    <property type="entry name" value="HATPase_UhpB-NarQ-NarX-like"/>
    <property type="match status" value="1"/>
</dbReference>
<evidence type="ECO:0000259" key="9">
    <source>
        <dbReference type="Pfam" id="PF07730"/>
    </source>
</evidence>
<dbReference type="Pfam" id="PF07730">
    <property type="entry name" value="HisKA_3"/>
    <property type="match status" value="1"/>
</dbReference>
<dbReference type="InterPro" id="IPR050482">
    <property type="entry name" value="Sensor_HK_TwoCompSys"/>
</dbReference>
<sequence length="185" mass="19839">MAHSARIAIAQDIHDGIAQDLIALGYHLDLILAEPATPATVRHEVRAVRHDLSALIIKVRNEIFDLRSSGDFWIEIDQIAASISPIIVIHRGECELNPEACALVLQVAPELLRNAARHSGASQIHLSFTAQNNQTVVTIQDNGSGGATPSQGRYGLLGCIERVEGFGGFMTIESGEKGTTVAITL</sequence>
<dbReference type="InterPro" id="IPR011712">
    <property type="entry name" value="Sig_transdc_His_kin_sub3_dim/P"/>
</dbReference>
<keyword evidence="4" id="KW-0808">Transferase</keyword>
<evidence type="ECO:0000256" key="4">
    <source>
        <dbReference type="ARBA" id="ARBA00022679"/>
    </source>
</evidence>
<keyword evidence="5" id="KW-0547">Nucleotide-binding</keyword>
<name>A0A094QAS3_9ZZZZ</name>
<keyword evidence="7" id="KW-0067">ATP-binding</keyword>
<dbReference type="EC" id="2.7.13.3" evidence="2"/>
<dbReference type="GO" id="GO:0005524">
    <property type="term" value="F:ATP binding"/>
    <property type="evidence" value="ECO:0007669"/>
    <property type="project" value="UniProtKB-KW"/>
</dbReference>
<dbReference type="Gene3D" id="1.20.5.1930">
    <property type="match status" value="1"/>
</dbReference>
<comment type="catalytic activity">
    <reaction evidence="1">
        <text>ATP + protein L-histidine = ADP + protein N-phospho-L-histidine.</text>
        <dbReference type="EC" id="2.7.13.3"/>
    </reaction>
</comment>
<evidence type="ECO:0000256" key="3">
    <source>
        <dbReference type="ARBA" id="ARBA00022553"/>
    </source>
</evidence>
<dbReference type="EMBL" id="JNSK01000003">
    <property type="protein sequence ID" value="KGA20457.1"/>
    <property type="molecule type" value="Genomic_DNA"/>
</dbReference>
<dbReference type="PANTHER" id="PTHR24421">
    <property type="entry name" value="NITRATE/NITRITE SENSOR PROTEIN NARX-RELATED"/>
    <property type="match status" value="1"/>
</dbReference>
<dbReference type="SUPFAM" id="SSF55874">
    <property type="entry name" value="ATPase domain of HSP90 chaperone/DNA topoisomerase II/histidine kinase"/>
    <property type="match status" value="1"/>
</dbReference>
<dbReference type="GO" id="GO:0046983">
    <property type="term" value="F:protein dimerization activity"/>
    <property type="evidence" value="ECO:0007669"/>
    <property type="project" value="InterPro"/>
</dbReference>